<evidence type="ECO:0000313" key="5">
    <source>
        <dbReference type="EMBL" id="WUX54667.1"/>
    </source>
</evidence>
<feature type="domain" description="Cysteinyl-tRNA ligase anticodon binding" evidence="3">
    <location>
        <begin position="177"/>
        <end position="228"/>
    </location>
</feature>
<feature type="region of interest" description="Disordered" evidence="1">
    <location>
        <begin position="223"/>
        <end position="248"/>
    </location>
</feature>
<keyword evidence="6" id="KW-1185">Reference proteome</keyword>
<accession>A0ABZ2A7M0</accession>
<protein>
    <recommendedName>
        <fullName evidence="7">DUF308 domain-containing protein</fullName>
    </recommendedName>
</protein>
<name>A0ABZ2A7M0_STRNV</name>
<dbReference type="InterPro" id="IPR057798">
    <property type="entry name" value="PH_YqeB"/>
</dbReference>
<evidence type="ECO:0000256" key="2">
    <source>
        <dbReference type="SAM" id="Phobius"/>
    </source>
</evidence>
<dbReference type="EMBL" id="CP109495">
    <property type="protein sequence ID" value="WUX54667.1"/>
    <property type="molecule type" value="Genomic_DNA"/>
</dbReference>
<dbReference type="Pfam" id="PF23493">
    <property type="entry name" value="CysS_C"/>
    <property type="match status" value="1"/>
</dbReference>
<evidence type="ECO:0000259" key="4">
    <source>
        <dbReference type="Pfam" id="PF23494"/>
    </source>
</evidence>
<proteinExistence type="predicted"/>
<keyword evidence="2" id="KW-0472">Membrane</keyword>
<feature type="transmembrane region" description="Helical" evidence="2">
    <location>
        <begin position="66"/>
        <end position="88"/>
    </location>
</feature>
<dbReference type="InterPro" id="IPR056411">
    <property type="entry name" value="CysS_C"/>
</dbReference>
<dbReference type="Pfam" id="PF23494">
    <property type="entry name" value="bPH_10"/>
    <property type="match status" value="1"/>
</dbReference>
<keyword evidence="2" id="KW-0812">Transmembrane</keyword>
<evidence type="ECO:0000259" key="3">
    <source>
        <dbReference type="Pfam" id="PF23493"/>
    </source>
</evidence>
<evidence type="ECO:0000256" key="1">
    <source>
        <dbReference type="SAM" id="MobiDB-lite"/>
    </source>
</evidence>
<keyword evidence="2" id="KW-1133">Transmembrane helix</keyword>
<reference evidence="5" key="1">
    <citation type="submission" date="2022-10" db="EMBL/GenBank/DDBJ databases">
        <title>The complete genomes of actinobacterial strains from the NBC collection.</title>
        <authorList>
            <person name="Joergensen T.S."/>
            <person name="Alvarez Arevalo M."/>
            <person name="Sterndorff E.B."/>
            <person name="Faurdal D."/>
            <person name="Vuksanovic O."/>
            <person name="Mourched A.-S."/>
            <person name="Charusanti P."/>
            <person name="Shaw S."/>
            <person name="Blin K."/>
            <person name="Weber T."/>
        </authorList>
    </citation>
    <scope>NUCLEOTIDE SEQUENCE</scope>
    <source>
        <strain evidence="5">NBC_01432</strain>
    </source>
</reference>
<evidence type="ECO:0008006" key="7">
    <source>
        <dbReference type="Google" id="ProtNLM"/>
    </source>
</evidence>
<dbReference type="Proteomes" id="UP001432209">
    <property type="component" value="Chromosome"/>
</dbReference>
<sequence length="248" mass="27127">MSKRAKSPGAADQDTVLAQPTWIVPAFAAVGAVVGWLVKLLANWLVDWDWAPLKGPAKLLNSIPEPWLTILGVTAGVVLGVLVGFIALHESLTVRVSDTRLTLTIRDETRELRRADIGPLFLDGKFLVLLGHRTEELVREPFDLDRAALAAAFTAHGYDWAAEDPHKADFHLWVPDTPGLPVGANALLSARAHAMRKTDKKEDVRALREELNGLGLAIRDESKRQYWRLPKPPPEPPPGPHAGRSPGA</sequence>
<gene>
    <name evidence="5" type="ORF">OG442_25665</name>
</gene>
<feature type="transmembrane region" description="Helical" evidence="2">
    <location>
        <begin position="21"/>
        <end position="46"/>
    </location>
</feature>
<feature type="compositionally biased region" description="Pro residues" evidence="1">
    <location>
        <begin position="230"/>
        <end position="240"/>
    </location>
</feature>
<organism evidence="5 6">
    <name type="scientific">Streptomyces niveus</name>
    <name type="common">Streptomyces spheroides</name>
    <dbReference type="NCBI Taxonomy" id="193462"/>
    <lineage>
        <taxon>Bacteria</taxon>
        <taxon>Bacillati</taxon>
        <taxon>Actinomycetota</taxon>
        <taxon>Actinomycetes</taxon>
        <taxon>Kitasatosporales</taxon>
        <taxon>Streptomycetaceae</taxon>
        <taxon>Streptomyces</taxon>
    </lineage>
</organism>
<dbReference type="RefSeq" id="WP_329078318.1">
    <property type="nucleotide sequence ID" value="NZ_CP109495.1"/>
</dbReference>
<evidence type="ECO:0000313" key="6">
    <source>
        <dbReference type="Proteomes" id="UP001432209"/>
    </source>
</evidence>
<feature type="domain" description="YqeB PH" evidence="4">
    <location>
        <begin position="21"/>
        <end position="161"/>
    </location>
</feature>